<dbReference type="RefSeq" id="XP_066714612.1">
    <property type="nucleotide sequence ID" value="XM_066859125.1"/>
</dbReference>
<feature type="chain" id="PRO_5046655345" evidence="8">
    <location>
        <begin position="20"/>
        <end position="513"/>
    </location>
</feature>
<evidence type="ECO:0000313" key="11">
    <source>
        <dbReference type="Proteomes" id="UP001480595"/>
    </source>
</evidence>
<dbReference type="Gene3D" id="2.40.70.10">
    <property type="entry name" value="Acid Proteases"/>
    <property type="match status" value="2"/>
</dbReference>
<keyword evidence="11" id="KW-1185">Reference proteome</keyword>
<feature type="domain" description="Peptidase A1" evidence="9">
    <location>
        <begin position="61"/>
        <end position="404"/>
    </location>
</feature>
<reference evidence="10 11" key="1">
    <citation type="submission" date="2023-01" db="EMBL/GenBank/DDBJ databases">
        <title>Analysis of 21 Apiospora genomes using comparative genomics revels a genus with tremendous synthesis potential of carbohydrate active enzymes and secondary metabolites.</title>
        <authorList>
            <person name="Sorensen T."/>
        </authorList>
    </citation>
    <scope>NUCLEOTIDE SEQUENCE [LARGE SCALE GENOMIC DNA]</scope>
    <source>
        <strain evidence="10 11">CBS 135458</strain>
    </source>
</reference>
<evidence type="ECO:0000256" key="7">
    <source>
        <dbReference type="SAM" id="Phobius"/>
    </source>
</evidence>
<dbReference type="InterPro" id="IPR033121">
    <property type="entry name" value="PEPTIDASE_A1"/>
</dbReference>
<proteinExistence type="inferred from homology"/>
<dbReference type="PANTHER" id="PTHR47966:SF65">
    <property type="entry name" value="ASPARTIC-TYPE ENDOPEPTIDASE"/>
    <property type="match status" value="1"/>
</dbReference>
<dbReference type="CDD" id="cd05474">
    <property type="entry name" value="SAP_like"/>
    <property type="match status" value="1"/>
</dbReference>
<evidence type="ECO:0000256" key="5">
    <source>
        <dbReference type="ARBA" id="ARBA00022801"/>
    </source>
</evidence>
<feature type="signal peptide" evidence="8">
    <location>
        <begin position="1"/>
        <end position="19"/>
    </location>
</feature>
<evidence type="ECO:0000256" key="2">
    <source>
        <dbReference type="ARBA" id="ARBA00022670"/>
    </source>
</evidence>
<accession>A0ABR1UR00</accession>
<dbReference type="GO" id="GO:0006508">
    <property type="term" value="P:proteolysis"/>
    <property type="evidence" value="ECO:0007669"/>
    <property type="project" value="UniProtKB-KW"/>
</dbReference>
<dbReference type="InterPro" id="IPR033876">
    <property type="entry name" value="SAP-like"/>
</dbReference>
<dbReference type="InterPro" id="IPR021109">
    <property type="entry name" value="Peptidase_aspartic_dom_sf"/>
</dbReference>
<dbReference type="PRINTS" id="PR00792">
    <property type="entry name" value="PEPSIN"/>
</dbReference>
<dbReference type="SUPFAM" id="SSF50630">
    <property type="entry name" value="Acid proteases"/>
    <property type="match status" value="1"/>
</dbReference>
<evidence type="ECO:0000256" key="1">
    <source>
        <dbReference type="ARBA" id="ARBA00007447"/>
    </source>
</evidence>
<feature type="transmembrane region" description="Helical" evidence="7">
    <location>
        <begin position="488"/>
        <end position="510"/>
    </location>
</feature>
<evidence type="ECO:0000256" key="4">
    <source>
        <dbReference type="ARBA" id="ARBA00022750"/>
    </source>
</evidence>
<dbReference type="PROSITE" id="PS51767">
    <property type="entry name" value="PEPTIDASE_A1"/>
    <property type="match status" value="1"/>
</dbReference>
<gene>
    <name evidence="10" type="ORF">PG994_007716</name>
</gene>
<dbReference type="EMBL" id="JAQQWL010000008">
    <property type="protein sequence ID" value="KAK8061350.1"/>
    <property type="molecule type" value="Genomic_DNA"/>
</dbReference>
<dbReference type="InterPro" id="IPR001461">
    <property type="entry name" value="Aspartic_peptidase_A1"/>
</dbReference>
<dbReference type="PROSITE" id="PS00141">
    <property type="entry name" value="ASP_PROTEASE"/>
    <property type="match status" value="2"/>
</dbReference>
<evidence type="ECO:0000259" key="9">
    <source>
        <dbReference type="PROSITE" id="PS51767"/>
    </source>
</evidence>
<evidence type="ECO:0000256" key="8">
    <source>
        <dbReference type="SAM" id="SignalP"/>
    </source>
</evidence>
<evidence type="ECO:0000256" key="3">
    <source>
        <dbReference type="ARBA" id="ARBA00022729"/>
    </source>
</evidence>
<keyword evidence="7" id="KW-0812">Transmembrane</keyword>
<dbReference type="PANTHER" id="PTHR47966">
    <property type="entry name" value="BETA-SITE APP-CLEAVING ENZYME, ISOFORM A-RELATED"/>
    <property type="match status" value="1"/>
</dbReference>
<dbReference type="Pfam" id="PF00026">
    <property type="entry name" value="Asp"/>
    <property type="match status" value="1"/>
</dbReference>
<keyword evidence="7" id="KW-0472">Membrane</keyword>
<protein>
    <submittedName>
        <fullName evidence="10">Acid protease</fullName>
    </submittedName>
</protein>
<dbReference type="GO" id="GO:0008233">
    <property type="term" value="F:peptidase activity"/>
    <property type="evidence" value="ECO:0007669"/>
    <property type="project" value="UniProtKB-KW"/>
</dbReference>
<organism evidence="10 11">
    <name type="scientific">Apiospora phragmitis</name>
    <dbReference type="NCBI Taxonomy" id="2905665"/>
    <lineage>
        <taxon>Eukaryota</taxon>
        <taxon>Fungi</taxon>
        <taxon>Dikarya</taxon>
        <taxon>Ascomycota</taxon>
        <taxon>Pezizomycotina</taxon>
        <taxon>Sordariomycetes</taxon>
        <taxon>Xylariomycetidae</taxon>
        <taxon>Amphisphaeriales</taxon>
        <taxon>Apiosporaceae</taxon>
        <taxon>Apiospora</taxon>
    </lineage>
</organism>
<dbReference type="Proteomes" id="UP001480595">
    <property type="component" value="Unassembled WGS sequence"/>
</dbReference>
<name>A0ABR1UR00_9PEZI</name>
<comment type="similarity">
    <text evidence="1 6">Belongs to the peptidase A1 family.</text>
</comment>
<keyword evidence="2 6" id="KW-0645">Protease</keyword>
<keyword evidence="5 6" id="KW-0378">Hydrolase</keyword>
<comment type="caution">
    <text evidence="10">The sequence shown here is derived from an EMBL/GenBank/DDBJ whole genome shotgun (WGS) entry which is preliminary data.</text>
</comment>
<keyword evidence="4 6" id="KW-0064">Aspartyl protease</keyword>
<sequence length="513" mass="53686">MKAVVFFACLAVVLTAAAASAPRVVSLDINKPPVSLPLLNRRRGLGNYSQVITNNISAFIYYAEVSIGTPPQPITLIVDTGSSDTWVVDKSTDGCKGDRCLTPYDSDASSTAKVLGNTPFKIAYQDETEVSGTMMKDTLTIGGATIKNLQMGLATTVKEVASGVLGLGLRAAESPPGDYPNVVDLFYNQGLIGTKAFSLYLNTLESSSGTILFGGIDKSKYTGELLAVPLVPSAATQRYSYYYIALDSLSMTFDNGTTSPAFTYAATPVLLDSGTTLTYLPNSTVQRLYKALGVTVAESANRGGAPDNDMSWVDCGILDDAKRKAWTFDFRFGGPDGPLIRVPLHQMVIDVHPYVNENGANSCLFGIVPTASENDNSEFYLLGDTFLRSAYVVHDLTNNQVALAQAKPNATAAADGSDIVEFGQDATAIPDVSGIASGVTVTQSATGLPGGAGRPLPTVTVTGSSSVDTAVTSATGNLAPSSAPGPDWTVMSVAILTGLGMLAGSTWLGLQIW</sequence>
<dbReference type="InterPro" id="IPR001969">
    <property type="entry name" value="Aspartic_peptidase_AS"/>
</dbReference>
<keyword evidence="3 8" id="KW-0732">Signal</keyword>
<dbReference type="GeneID" id="92092188"/>
<keyword evidence="7" id="KW-1133">Transmembrane helix</keyword>
<evidence type="ECO:0000256" key="6">
    <source>
        <dbReference type="RuleBase" id="RU000454"/>
    </source>
</evidence>
<evidence type="ECO:0000313" key="10">
    <source>
        <dbReference type="EMBL" id="KAK8061350.1"/>
    </source>
</evidence>